<reference evidence="1 2" key="1">
    <citation type="submission" date="2019-01" db="EMBL/GenBank/DDBJ databases">
        <title>Complete genome sequence of Campylobacter bacteriophage CP20.</title>
        <authorList>
            <person name="Connerton I.F."/>
        </authorList>
    </citation>
    <scope>NUCLEOTIDE SEQUENCE [LARGE SCALE GENOMIC DNA]</scope>
</reference>
<dbReference type="EMBL" id="MK408758">
    <property type="protein sequence ID" value="QAU04865.1"/>
    <property type="molecule type" value="Genomic_DNA"/>
</dbReference>
<organism evidence="1 2">
    <name type="scientific">Campylobacter phage CP20</name>
    <dbReference type="NCBI Taxonomy" id="2506428"/>
    <lineage>
        <taxon>Viruses</taxon>
        <taxon>Duplodnaviria</taxon>
        <taxon>Heunggongvirae</taxon>
        <taxon>Uroviricota</taxon>
        <taxon>Caudoviricetes</taxon>
        <taxon>Connertonviridae</taxon>
        <taxon>Firehammervirus</taxon>
        <taxon>Firehammervirus CPt10</taxon>
    </lineage>
</organism>
<evidence type="ECO:0000313" key="1">
    <source>
        <dbReference type="EMBL" id="QAU04865.1"/>
    </source>
</evidence>
<evidence type="ECO:0000313" key="2">
    <source>
        <dbReference type="Proteomes" id="UP000290538"/>
    </source>
</evidence>
<name>A0A410T7A3_9CAUD</name>
<proteinExistence type="predicted"/>
<dbReference type="Proteomes" id="UP000290538">
    <property type="component" value="Segment"/>
</dbReference>
<dbReference type="Gene3D" id="3.70.10.10">
    <property type="match status" value="1"/>
</dbReference>
<accession>A0A410T7A3</accession>
<protein>
    <submittedName>
        <fullName evidence="1">Uncharacterized protein</fullName>
    </submittedName>
</protein>
<sequence>MITKDFIKELSKMSSITDKVILKYPITTLNSEAIDMLVNIDASKLGCQEFPDTGIYELNKFVHMFALFDNPEITRTNNAIEFETPGTKSVYTISDLSVMENFDQKASIIESLDNFPEVARVDISIEVIKQIKQASSIYNELNVLSIEGKSNDLYLYLDAHNRFNSSNNTFSKEFLNHSTMDFKLKINIENFVKLPVTNYTLKIKYNESKNAFRILFESEFSKILISKIAD</sequence>